<evidence type="ECO:0000259" key="4">
    <source>
        <dbReference type="PROSITE" id="PS50893"/>
    </source>
</evidence>
<dbReference type="CDD" id="cd03230">
    <property type="entry name" value="ABC_DR_subfamily_A"/>
    <property type="match status" value="1"/>
</dbReference>
<evidence type="ECO:0000256" key="2">
    <source>
        <dbReference type="ARBA" id="ARBA00022741"/>
    </source>
</evidence>
<dbReference type="InterPro" id="IPR003593">
    <property type="entry name" value="AAA+_ATPase"/>
</dbReference>
<dbReference type="PROSITE" id="PS00211">
    <property type="entry name" value="ABC_TRANSPORTER_1"/>
    <property type="match status" value="1"/>
</dbReference>
<feature type="domain" description="ABC transporter" evidence="4">
    <location>
        <begin position="5"/>
        <end position="227"/>
    </location>
</feature>
<dbReference type="GO" id="GO:0016887">
    <property type="term" value="F:ATP hydrolysis activity"/>
    <property type="evidence" value="ECO:0007669"/>
    <property type="project" value="InterPro"/>
</dbReference>
<dbReference type="InterPro" id="IPR017871">
    <property type="entry name" value="ABC_transporter-like_CS"/>
</dbReference>
<evidence type="ECO:0000256" key="1">
    <source>
        <dbReference type="ARBA" id="ARBA00022448"/>
    </source>
</evidence>
<dbReference type="Gene3D" id="3.40.50.300">
    <property type="entry name" value="P-loop containing nucleotide triphosphate hydrolases"/>
    <property type="match status" value="1"/>
</dbReference>
<dbReference type="InterPro" id="IPR051782">
    <property type="entry name" value="ABC_Transporter_VariousFunc"/>
</dbReference>
<comment type="caution">
    <text evidence="5">The sequence shown here is derived from an EMBL/GenBank/DDBJ whole genome shotgun (WGS) entry which is preliminary data.</text>
</comment>
<organism evidence="5 6">
    <name type="scientific">Candidatus Onthousia faecipullorum</name>
    <dbReference type="NCBI Taxonomy" id="2840887"/>
    <lineage>
        <taxon>Bacteria</taxon>
        <taxon>Bacillati</taxon>
        <taxon>Bacillota</taxon>
        <taxon>Bacilli</taxon>
        <taxon>Candidatus Onthousia</taxon>
    </lineage>
</organism>
<accession>A0A9D1GDL9</accession>
<evidence type="ECO:0000313" key="6">
    <source>
        <dbReference type="Proteomes" id="UP000886833"/>
    </source>
</evidence>
<gene>
    <name evidence="5" type="ORF">IAB59_07535</name>
</gene>
<keyword evidence="2" id="KW-0547">Nucleotide-binding</keyword>
<protein>
    <submittedName>
        <fullName evidence="5">ABC transporter ATP-binding protein</fullName>
    </submittedName>
</protein>
<evidence type="ECO:0000313" key="5">
    <source>
        <dbReference type="EMBL" id="HIT38309.1"/>
    </source>
</evidence>
<keyword evidence="3 5" id="KW-0067">ATP-binding</keyword>
<sequence length="282" mass="32236">MDNLIKVNNLTKTYDNFKLDNITLEIKKGSIIGLIGENGAGKTTLIKLLLGLIKKDKGDILIFNKTLNNKVKEDIGVVLDDSFFPEVIKVKDVNSVMKNIYKSWDEKLFLKYLKDFSLNENMLIKNLSKGMKKKLEIITALAHHPKLLILDEPTSGLDPVVRKEILDIFLDFIENGENSILFSSHITSDIESIADYIIFIDNGKLVFDKEKDDILDNYGIVKCNDSDFKKISKEDIISYRKNKYNYEVLVNDRKKVKKNNSNLVVDKATLEDIMLLIVKGEK</sequence>
<name>A0A9D1GDL9_9FIRM</name>
<dbReference type="PROSITE" id="PS50893">
    <property type="entry name" value="ABC_TRANSPORTER_2"/>
    <property type="match status" value="1"/>
</dbReference>
<dbReference type="AlphaFoldDB" id="A0A9D1GDL9"/>
<dbReference type="Pfam" id="PF00005">
    <property type="entry name" value="ABC_tran"/>
    <property type="match status" value="1"/>
</dbReference>
<dbReference type="EMBL" id="DVKQ01000098">
    <property type="protein sequence ID" value="HIT38309.1"/>
    <property type="molecule type" value="Genomic_DNA"/>
</dbReference>
<dbReference type="PANTHER" id="PTHR42939">
    <property type="entry name" value="ABC TRANSPORTER ATP-BINDING PROTEIN ALBC-RELATED"/>
    <property type="match status" value="1"/>
</dbReference>
<dbReference type="PANTHER" id="PTHR42939:SF3">
    <property type="entry name" value="ABC TRANSPORTER ATP-BINDING COMPONENT"/>
    <property type="match status" value="1"/>
</dbReference>
<dbReference type="SUPFAM" id="SSF52540">
    <property type="entry name" value="P-loop containing nucleoside triphosphate hydrolases"/>
    <property type="match status" value="1"/>
</dbReference>
<proteinExistence type="predicted"/>
<dbReference type="SMART" id="SM00382">
    <property type="entry name" value="AAA"/>
    <property type="match status" value="1"/>
</dbReference>
<dbReference type="InterPro" id="IPR027417">
    <property type="entry name" value="P-loop_NTPase"/>
</dbReference>
<dbReference type="GO" id="GO:0005524">
    <property type="term" value="F:ATP binding"/>
    <property type="evidence" value="ECO:0007669"/>
    <property type="project" value="UniProtKB-KW"/>
</dbReference>
<evidence type="ECO:0000256" key="3">
    <source>
        <dbReference type="ARBA" id="ARBA00022840"/>
    </source>
</evidence>
<dbReference type="InterPro" id="IPR003439">
    <property type="entry name" value="ABC_transporter-like_ATP-bd"/>
</dbReference>
<keyword evidence="1" id="KW-0813">Transport</keyword>
<reference evidence="5" key="2">
    <citation type="journal article" date="2021" name="PeerJ">
        <title>Extensive microbial diversity within the chicken gut microbiome revealed by metagenomics and culture.</title>
        <authorList>
            <person name="Gilroy R."/>
            <person name="Ravi A."/>
            <person name="Getino M."/>
            <person name="Pursley I."/>
            <person name="Horton D.L."/>
            <person name="Alikhan N.F."/>
            <person name="Baker D."/>
            <person name="Gharbi K."/>
            <person name="Hall N."/>
            <person name="Watson M."/>
            <person name="Adriaenssens E.M."/>
            <person name="Foster-Nyarko E."/>
            <person name="Jarju S."/>
            <person name="Secka A."/>
            <person name="Antonio M."/>
            <person name="Oren A."/>
            <person name="Chaudhuri R.R."/>
            <person name="La Ragione R."/>
            <person name="Hildebrand F."/>
            <person name="Pallen M.J."/>
        </authorList>
    </citation>
    <scope>NUCLEOTIDE SEQUENCE</scope>
    <source>
        <strain evidence="5">CHK195-26880</strain>
    </source>
</reference>
<dbReference type="Proteomes" id="UP000886833">
    <property type="component" value="Unassembled WGS sequence"/>
</dbReference>
<reference evidence="5" key="1">
    <citation type="submission" date="2020-10" db="EMBL/GenBank/DDBJ databases">
        <authorList>
            <person name="Gilroy R."/>
        </authorList>
    </citation>
    <scope>NUCLEOTIDE SEQUENCE</scope>
    <source>
        <strain evidence="5">CHK195-26880</strain>
    </source>
</reference>